<sequence>MTAAGAARAMHAVPANPRTKRKGGGGRDDYDAVVAKIYKDPRMTRETREIALLLAWLVCRDPNRFNASAWKRAEAILGFRKYGRHTQSVAALLVADDLPRYDPEESGEAICSAPMIRRGGTCGQPAQDHSYTADPETGWRTPVWFCRRHATYGRELNLALADAPEPIPNRGGLLPCYFRLKSGLRGWEQNYKWAAHTADPWLRTEWLPPRYGVAAEGWPHPGRDEVAEVVKPKLQLVALDGELVDEQTPPTEGDQMT</sequence>
<gene>
    <name evidence="2" type="ORF">GCM10010390_66300</name>
</gene>
<organism evidence="2 3">
    <name type="scientific">Streptomyces mordarskii</name>
    <dbReference type="NCBI Taxonomy" id="1226758"/>
    <lineage>
        <taxon>Bacteria</taxon>
        <taxon>Bacillati</taxon>
        <taxon>Actinomycetota</taxon>
        <taxon>Actinomycetes</taxon>
        <taxon>Kitasatosporales</taxon>
        <taxon>Streptomycetaceae</taxon>
        <taxon>Streptomyces</taxon>
    </lineage>
</organism>
<comment type="caution">
    <text evidence="2">The sequence shown here is derived from an EMBL/GenBank/DDBJ whole genome shotgun (WGS) entry which is preliminary data.</text>
</comment>
<protein>
    <submittedName>
        <fullName evidence="2">Uncharacterized protein</fullName>
    </submittedName>
</protein>
<dbReference type="EMBL" id="BAAABZ010000071">
    <property type="protein sequence ID" value="GAA0554913.1"/>
    <property type="molecule type" value="Genomic_DNA"/>
</dbReference>
<evidence type="ECO:0000313" key="3">
    <source>
        <dbReference type="Proteomes" id="UP001501576"/>
    </source>
</evidence>
<evidence type="ECO:0000256" key="1">
    <source>
        <dbReference type="SAM" id="MobiDB-lite"/>
    </source>
</evidence>
<accession>A0ABN1DXL8</accession>
<feature type="compositionally biased region" description="Low complexity" evidence="1">
    <location>
        <begin position="1"/>
        <end position="15"/>
    </location>
</feature>
<name>A0ABN1DXL8_9ACTN</name>
<feature type="region of interest" description="Disordered" evidence="1">
    <location>
        <begin position="1"/>
        <end position="27"/>
    </location>
</feature>
<keyword evidence="3" id="KW-1185">Reference proteome</keyword>
<evidence type="ECO:0000313" key="2">
    <source>
        <dbReference type="EMBL" id="GAA0554913.1"/>
    </source>
</evidence>
<reference evidence="2 3" key="1">
    <citation type="journal article" date="2019" name="Int. J. Syst. Evol. Microbiol.">
        <title>The Global Catalogue of Microorganisms (GCM) 10K type strain sequencing project: providing services to taxonomists for standard genome sequencing and annotation.</title>
        <authorList>
            <consortium name="The Broad Institute Genomics Platform"/>
            <consortium name="The Broad Institute Genome Sequencing Center for Infectious Disease"/>
            <person name="Wu L."/>
            <person name="Ma J."/>
        </authorList>
    </citation>
    <scope>NUCLEOTIDE SEQUENCE [LARGE SCALE GENOMIC DNA]</scope>
    <source>
        <strain evidence="2 3">JCM 5052</strain>
    </source>
</reference>
<proteinExistence type="predicted"/>
<dbReference type="Proteomes" id="UP001501576">
    <property type="component" value="Unassembled WGS sequence"/>
</dbReference>